<evidence type="ECO:0000313" key="1">
    <source>
        <dbReference type="EMBL" id="KDN69054.1"/>
    </source>
</evidence>
<gene>
    <name evidence="1" type="ORF">CSUB01_09955</name>
</gene>
<dbReference type="AlphaFoldDB" id="A0A066XN11"/>
<comment type="caution">
    <text evidence="1">The sequence shown here is derived from an EMBL/GenBank/DDBJ whole genome shotgun (WGS) entry which is preliminary data.</text>
</comment>
<proteinExistence type="predicted"/>
<sequence length="74" mass="8083">MSARGFSTAAQRLLKLVGKVSLEDVEHINKTSGTQWAENVQIVANTIESQRKDVASFEIQGAKAHKSSKDPNET</sequence>
<dbReference type="Proteomes" id="UP000027238">
    <property type="component" value="Unassembled WGS sequence"/>
</dbReference>
<name>A0A066XN11_COLSU</name>
<dbReference type="HOGENOM" id="CLU_142937_1_0_1"/>
<accession>A0A066XN11</accession>
<reference evidence="2" key="1">
    <citation type="journal article" date="2014" name="Genome Announc.">
        <title>Draft genome sequence of Colletotrichum sublineola, a destructive pathogen of cultivated sorghum.</title>
        <authorList>
            <person name="Baroncelli R."/>
            <person name="Sanz-Martin J.M."/>
            <person name="Rech G.E."/>
            <person name="Sukno S.A."/>
            <person name="Thon M.R."/>
        </authorList>
    </citation>
    <scope>NUCLEOTIDE SEQUENCE [LARGE SCALE GENOMIC DNA]</scope>
    <source>
        <strain evidence="2">TX430BB</strain>
    </source>
</reference>
<organism evidence="1 2">
    <name type="scientific">Colletotrichum sublineola</name>
    <name type="common">Sorghum anthracnose fungus</name>
    <dbReference type="NCBI Taxonomy" id="1173701"/>
    <lineage>
        <taxon>Eukaryota</taxon>
        <taxon>Fungi</taxon>
        <taxon>Dikarya</taxon>
        <taxon>Ascomycota</taxon>
        <taxon>Pezizomycotina</taxon>
        <taxon>Sordariomycetes</taxon>
        <taxon>Hypocreomycetidae</taxon>
        <taxon>Glomerellales</taxon>
        <taxon>Glomerellaceae</taxon>
        <taxon>Colletotrichum</taxon>
        <taxon>Colletotrichum graminicola species complex</taxon>
    </lineage>
</organism>
<dbReference type="OrthoDB" id="3531694at2759"/>
<protein>
    <submittedName>
        <fullName evidence="1">Uncharacterized protein</fullName>
    </submittedName>
</protein>
<evidence type="ECO:0000313" key="2">
    <source>
        <dbReference type="Proteomes" id="UP000027238"/>
    </source>
</evidence>
<dbReference type="EMBL" id="JMSE01000569">
    <property type="protein sequence ID" value="KDN69054.1"/>
    <property type="molecule type" value="Genomic_DNA"/>
</dbReference>
<keyword evidence="2" id="KW-1185">Reference proteome</keyword>
<dbReference type="eggNOG" id="ENOG502SY0K">
    <property type="taxonomic scope" value="Eukaryota"/>
</dbReference>